<dbReference type="EMBL" id="MU001515">
    <property type="protein sequence ID" value="KAF2437606.1"/>
    <property type="molecule type" value="Genomic_DNA"/>
</dbReference>
<evidence type="ECO:0000313" key="2">
    <source>
        <dbReference type="EMBL" id="KAF2437606.1"/>
    </source>
</evidence>
<evidence type="ECO:0000313" key="3">
    <source>
        <dbReference type="Proteomes" id="UP000799764"/>
    </source>
</evidence>
<organism evidence="2 3">
    <name type="scientific">Karstenula rhodostoma CBS 690.94</name>
    <dbReference type="NCBI Taxonomy" id="1392251"/>
    <lineage>
        <taxon>Eukaryota</taxon>
        <taxon>Fungi</taxon>
        <taxon>Dikarya</taxon>
        <taxon>Ascomycota</taxon>
        <taxon>Pezizomycotina</taxon>
        <taxon>Dothideomycetes</taxon>
        <taxon>Pleosporomycetidae</taxon>
        <taxon>Pleosporales</taxon>
        <taxon>Massarineae</taxon>
        <taxon>Didymosphaeriaceae</taxon>
        <taxon>Karstenula</taxon>
    </lineage>
</organism>
<keyword evidence="3" id="KW-1185">Reference proteome</keyword>
<reference evidence="2" key="1">
    <citation type="journal article" date="2020" name="Stud. Mycol.">
        <title>101 Dothideomycetes genomes: a test case for predicting lifestyles and emergence of pathogens.</title>
        <authorList>
            <person name="Haridas S."/>
            <person name="Albert R."/>
            <person name="Binder M."/>
            <person name="Bloem J."/>
            <person name="Labutti K."/>
            <person name="Salamov A."/>
            <person name="Andreopoulos B."/>
            <person name="Baker S."/>
            <person name="Barry K."/>
            <person name="Bills G."/>
            <person name="Bluhm B."/>
            <person name="Cannon C."/>
            <person name="Castanera R."/>
            <person name="Culley D."/>
            <person name="Daum C."/>
            <person name="Ezra D."/>
            <person name="Gonzalez J."/>
            <person name="Henrissat B."/>
            <person name="Kuo A."/>
            <person name="Liang C."/>
            <person name="Lipzen A."/>
            <person name="Lutzoni F."/>
            <person name="Magnuson J."/>
            <person name="Mondo S."/>
            <person name="Nolan M."/>
            <person name="Ohm R."/>
            <person name="Pangilinan J."/>
            <person name="Park H.-J."/>
            <person name="Ramirez L."/>
            <person name="Alfaro M."/>
            <person name="Sun H."/>
            <person name="Tritt A."/>
            <person name="Yoshinaga Y."/>
            <person name="Zwiers L.-H."/>
            <person name="Turgeon B."/>
            <person name="Goodwin S."/>
            <person name="Spatafora J."/>
            <person name="Crous P."/>
            <person name="Grigoriev I."/>
        </authorList>
    </citation>
    <scope>NUCLEOTIDE SEQUENCE</scope>
    <source>
        <strain evidence="2">CBS 690.94</strain>
    </source>
</reference>
<feature type="region of interest" description="Disordered" evidence="1">
    <location>
        <begin position="173"/>
        <end position="214"/>
    </location>
</feature>
<name>A0A9P4P6Z4_9PLEO</name>
<sequence>MASLESARMRAWRTNTRLPNGRLTTLGRAIADHLPFSASTAPERVAPAFHVFQQSGRSAEATLNYLVAEGIVTAPDVRLARQLIAAAESSPKMRHLLAKICETEGGPAPNPPLHASSFMSPTPVGIFTHILHAYNNLRPAGAGTPEDPKYISSITDAPQALRSVQLLDVEPVRAPDLAAPDPLEPLRRTARMTSQDQEDPEPIDTPTHRATQRPVLAHRLAPLLQAAHSSRRRRPLVPSHTTAIADRSREPSNAGPAYPLTPVHPAAHHQDPLPPVRREPPQEPRSQFEVQSSHLFGGYSSTHPASILGERIQEIVRFVPQEKGYRFGLLHEDEKKYLFEARPDGVFLSKNQKAEMVLFASAELKPVRRQNALHRIRREEMLQFVCITDQLFQQRHQCQPAQGFEDIPRSLQHQPAPISASDASHTPVTRHRHIMFALNHDQFFVNVATYTNSYLAYITNMNSIVCDEHTSEDEFATIHENGPFTLGVPAEMQCLNEVVIAIYIAQMRNSDAGLELLAKLERQLAELHVELSTQEEEEMSRTLGSDRFNKLMHTKEGRALLRRRYNEYVQDLS</sequence>
<gene>
    <name evidence="2" type="ORF">P171DRAFT_477953</name>
</gene>
<accession>A0A9P4P6Z4</accession>
<feature type="compositionally biased region" description="Basic and acidic residues" evidence="1">
    <location>
        <begin position="268"/>
        <end position="282"/>
    </location>
</feature>
<protein>
    <submittedName>
        <fullName evidence="2">Uncharacterized protein</fullName>
    </submittedName>
</protein>
<dbReference type="AlphaFoldDB" id="A0A9P4P6Z4"/>
<comment type="caution">
    <text evidence="2">The sequence shown here is derived from an EMBL/GenBank/DDBJ whole genome shotgun (WGS) entry which is preliminary data.</text>
</comment>
<feature type="region of interest" description="Disordered" evidence="1">
    <location>
        <begin position="226"/>
        <end position="289"/>
    </location>
</feature>
<proteinExistence type="predicted"/>
<dbReference type="Proteomes" id="UP000799764">
    <property type="component" value="Unassembled WGS sequence"/>
</dbReference>
<dbReference type="OrthoDB" id="3508621at2759"/>
<evidence type="ECO:0000256" key="1">
    <source>
        <dbReference type="SAM" id="MobiDB-lite"/>
    </source>
</evidence>